<dbReference type="PANTHER" id="PTHR30612">
    <property type="entry name" value="SECA INNER MEMBRANE COMPONENT OF SEC PROTEIN SECRETION SYSTEM"/>
    <property type="match status" value="1"/>
</dbReference>
<comment type="caution">
    <text evidence="12">The sequence shown here is derived from an EMBL/GenBank/DDBJ whole genome shotgun (WGS) entry which is preliminary data.</text>
</comment>
<dbReference type="Gene3D" id="3.40.50.300">
    <property type="entry name" value="P-loop containing nucleotide triphosphate hydrolases"/>
    <property type="match status" value="2"/>
</dbReference>
<evidence type="ECO:0000259" key="10">
    <source>
        <dbReference type="PROSITE" id="PS51194"/>
    </source>
</evidence>
<organism evidence="12 13">
    <name type="scientific">Didymodactylos carnosus</name>
    <dbReference type="NCBI Taxonomy" id="1234261"/>
    <lineage>
        <taxon>Eukaryota</taxon>
        <taxon>Metazoa</taxon>
        <taxon>Spiralia</taxon>
        <taxon>Gnathifera</taxon>
        <taxon>Rotifera</taxon>
        <taxon>Eurotatoria</taxon>
        <taxon>Bdelloidea</taxon>
        <taxon>Philodinida</taxon>
        <taxon>Philodinidae</taxon>
        <taxon>Didymodactylos</taxon>
    </lineage>
</organism>
<feature type="non-terminal residue" evidence="12">
    <location>
        <position position="1967"/>
    </location>
</feature>
<dbReference type="PROSITE" id="PS51196">
    <property type="entry name" value="SECA_MOTOR_DEAD"/>
    <property type="match status" value="1"/>
</dbReference>
<keyword evidence="9" id="KW-0802">TPR repeat</keyword>
<dbReference type="PRINTS" id="PR00906">
    <property type="entry name" value="SECA"/>
</dbReference>
<evidence type="ECO:0000259" key="11">
    <source>
        <dbReference type="PROSITE" id="PS51196"/>
    </source>
</evidence>
<dbReference type="PROSITE" id="PS50005">
    <property type="entry name" value="TPR"/>
    <property type="match status" value="1"/>
</dbReference>
<dbReference type="Gene3D" id="1.25.40.10">
    <property type="entry name" value="Tetratricopeptide repeat domain"/>
    <property type="match status" value="1"/>
</dbReference>
<dbReference type="Proteomes" id="UP000682733">
    <property type="component" value="Unassembled WGS sequence"/>
</dbReference>
<name>A0A8S2M4B2_9BILA</name>
<dbReference type="Pfam" id="PF01043">
    <property type="entry name" value="SecA_PP_bind"/>
    <property type="match status" value="1"/>
</dbReference>
<feature type="domain" description="SecA family profile" evidence="11">
    <location>
        <begin position="293"/>
        <end position="988"/>
    </location>
</feature>
<evidence type="ECO:0000256" key="7">
    <source>
        <dbReference type="ARBA" id="ARBA00023010"/>
    </source>
</evidence>
<keyword evidence="1" id="KW-0813">Transport</keyword>
<feature type="domain" description="Helicase C-terminal" evidence="10">
    <location>
        <begin position="832"/>
        <end position="998"/>
    </location>
</feature>
<dbReference type="InterPro" id="IPR011130">
    <property type="entry name" value="SecA_preprotein_X-link_dom"/>
</dbReference>
<dbReference type="Pfam" id="PF21090">
    <property type="entry name" value="P-loop_SecA"/>
    <property type="match status" value="1"/>
</dbReference>
<dbReference type="PANTHER" id="PTHR30612:SF0">
    <property type="entry name" value="CHLOROPLAST PROTEIN-TRANSPORTING ATPASE"/>
    <property type="match status" value="1"/>
</dbReference>
<dbReference type="InterPro" id="IPR001650">
    <property type="entry name" value="Helicase_C-like"/>
</dbReference>
<evidence type="ECO:0000256" key="9">
    <source>
        <dbReference type="PROSITE-ProRule" id="PRU00339"/>
    </source>
</evidence>
<keyword evidence="8" id="KW-0472">Membrane</keyword>
<accession>A0A8S2M4B2</accession>
<dbReference type="SUPFAM" id="SSF81767">
    <property type="entry name" value="Pre-protein crosslinking domain of SecA"/>
    <property type="match status" value="1"/>
</dbReference>
<dbReference type="InterPro" id="IPR011990">
    <property type="entry name" value="TPR-like_helical_dom_sf"/>
</dbReference>
<dbReference type="GO" id="GO:0006886">
    <property type="term" value="P:intracellular protein transport"/>
    <property type="evidence" value="ECO:0007669"/>
    <property type="project" value="InterPro"/>
</dbReference>
<reference evidence="12" key="1">
    <citation type="submission" date="2021-02" db="EMBL/GenBank/DDBJ databases">
        <authorList>
            <person name="Nowell W R."/>
        </authorList>
    </citation>
    <scope>NUCLEOTIDE SEQUENCE</scope>
</reference>
<dbReference type="GO" id="GO:0016020">
    <property type="term" value="C:membrane"/>
    <property type="evidence" value="ECO:0007669"/>
    <property type="project" value="InterPro"/>
</dbReference>
<evidence type="ECO:0000256" key="4">
    <source>
        <dbReference type="ARBA" id="ARBA00022840"/>
    </source>
</evidence>
<keyword evidence="5" id="KW-0653">Protein transport</keyword>
<dbReference type="InterPro" id="IPR000185">
    <property type="entry name" value="SecA"/>
</dbReference>
<evidence type="ECO:0000313" key="13">
    <source>
        <dbReference type="Proteomes" id="UP000682733"/>
    </source>
</evidence>
<dbReference type="SUPFAM" id="SSF52540">
    <property type="entry name" value="P-loop containing nucleoside triphosphate hydrolases"/>
    <property type="match status" value="2"/>
</dbReference>
<keyword evidence="7" id="KW-0811">Translocation</keyword>
<evidence type="ECO:0000256" key="3">
    <source>
        <dbReference type="ARBA" id="ARBA00022741"/>
    </source>
</evidence>
<dbReference type="SUPFAM" id="SSF48452">
    <property type="entry name" value="TPR-like"/>
    <property type="match status" value="1"/>
</dbReference>
<keyword evidence="6" id="KW-1278">Translocase</keyword>
<dbReference type="GO" id="GO:0006605">
    <property type="term" value="P:protein targeting"/>
    <property type="evidence" value="ECO:0007669"/>
    <property type="project" value="InterPro"/>
</dbReference>
<dbReference type="Gene3D" id="3.90.1440.10">
    <property type="entry name" value="SecA, preprotein cross-linking domain"/>
    <property type="match status" value="1"/>
</dbReference>
<evidence type="ECO:0008006" key="14">
    <source>
        <dbReference type="Google" id="ProtNLM"/>
    </source>
</evidence>
<dbReference type="InterPro" id="IPR027417">
    <property type="entry name" value="P-loop_NTPase"/>
</dbReference>
<protein>
    <recommendedName>
        <fullName evidence="14">Protein translocase subunit SecA</fullName>
    </recommendedName>
</protein>
<dbReference type="InterPro" id="IPR014018">
    <property type="entry name" value="SecA_motor_DEAD"/>
</dbReference>
<gene>
    <name evidence="12" type="ORF">TMI583_LOCUS21689</name>
</gene>
<evidence type="ECO:0000256" key="6">
    <source>
        <dbReference type="ARBA" id="ARBA00022967"/>
    </source>
</evidence>
<dbReference type="SMART" id="SM00957">
    <property type="entry name" value="SecA_DEAD"/>
    <property type="match status" value="1"/>
</dbReference>
<dbReference type="EMBL" id="CAJOBA010026313">
    <property type="protein sequence ID" value="CAF3935562.1"/>
    <property type="molecule type" value="Genomic_DNA"/>
</dbReference>
<dbReference type="InterPro" id="IPR019734">
    <property type="entry name" value="TPR_rpt"/>
</dbReference>
<dbReference type="Pfam" id="PF07517">
    <property type="entry name" value="SecA_DEAD"/>
    <property type="match status" value="1"/>
</dbReference>
<dbReference type="InterPro" id="IPR011115">
    <property type="entry name" value="SecA_DEAD"/>
</dbReference>
<keyword evidence="4" id="KW-0067">ATP-binding</keyword>
<dbReference type="GO" id="GO:0017038">
    <property type="term" value="P:protein import"/>
    <property type="evidence" value="ECO:0007669"/>
    <property type="project" value="InterPro"/>
</dbReference>
<keyword evidence="3" id="KW-0547">Nucleotide-binding</keyword>
<dbReference type="InterPro" id="IPR036670">
    <property type="entry name" value="SecA_X-link_sf"/>
</dbReference>
<proteinExistence type="predicted"/>
<dbReference type="GO" id="GO:0005524">
    <property type="term" value="F:ATP binding"/>
    <property type="evidence" value="ECO:0007669"/>
    <property type="project" value="UniProtKB-KW"/>
</dbReference>
<keyword evidence="2" id="KW-0963">Cytoplasm</keyword>
<sequence>MTALNYIDFTKIHGKSQNQWTKELLIFDLLQRFKKSEKEKLDFDKTRIEVEIHEKFQADKSDILLKLLHRAQCNNAFSFNQCYDALKVLSEIDFENAVKILSNSKNPYLDLQKVHLRNLIYQRLLNKEINSEYIDSLASDMFSKFGTSVSNRLLCSIQNIDSLTDFEELLNFADKNKIKISDIHIQNASISALQRSLEITFLCNQIVKADSSKLSVSLGDLLDKKWTFEQLNIMFSKLEASNSQEKIIKEPHFIEVLKILSQYEIRPTDKNTKKILLALKKPAENWQREVNTIAVENNFTKVGKIKNAAQLIQELEKHNSHNQDITRLTEKILRNLVEIRRSDIVSRVLQTTVQSDYDPNEKKQPIYITEWTKDQIRAWANKVKTCTIPYIKTEDFLIEALAVIKQANRLDSEHDLNEHHLNKHHLNGYHLNDTQILSCLILLNANCDKGRLLQVGTGEGKSTIISVLAVIHALKGKHVDIITSSPVLAERDAKAKAKFYSMFDFQCDDNNDKSIYFAGPKTCYKKQIVYGEAAQFQFDTLRTEYAQLNTLGGRTCEVAIVDEVDSILIDDSSKIARLTTTISGMDQLQIIYHFLWHELVSLQDKLIPFNDQMYLFYGKLSFEQKTIILEYINEEGEIVKIPNLESYIASTSDISHIGQSIPKDVQLDAFIKNHLKNYIRASIKGKIKVPKNFAEFVHTQIPKWVDNAVIASSYQENVDYIVHEGLIKPVDYHSTGIVHSSTSWSDGLHQFLQIKHNLKMTSEAFTTNFLSNRGYFTKYGVNLFGLTGTLGSEKAKQLLASVYNVDLVIIPSLREKQYISLSDIVATNETNWLNEIYHSATNEASKGRGTLIICETIEHSIATAEKLRRGYRSSAVKLYTMNNMNQEKNIETVKPGEIIIATNLAGRGTDIKTHEIEKYGGLHVIITFMPRNQRYEDQGLGRTSRQGSRGTGQRILNAADLNRFELFDINNLQKITNLRDRSETQMLQNFQEHELKVITLKDKLFVKFCSLLNEIRKKIREKNGLFTKGKNAVKSVVTPVTPSVIESNVLLSIEEQWAMFLSKIDNQIFPIDIEQVHKEYNEFSRKINEDYNNDRVIKNPYYHTVIANDLAINDSLLKNNYEKAMQHFDRAIEIDPDNSAAAFAGKGWLLLKVKKRLALSNRRELGYKEKAMEALIRAFEILSEEMRALTDLQIFLQIKCPNTTTALSKQLADKVYILASYMNSLENEVIAIKKSQRLIQITEIEEYSDSREEHTDIDEDFRKERLQNCTSGVLKRIISYNGVEKGSGKPCDIRLTFHADVKVYDAAIKNCEAIVVVKENEDQFSVTYKQKTDDQLTKWMVDNQELTERLLSLPHNETTLDWNAYSEIYTLIYEKIKSNNGYIRRDFSTLLPELKDGSVYEVAFNDLTVRQDCGARDQAIETINQAVSETGGMGLLLDAATKRLWRKNEVLNKDYQHISISTPPIEAERLKTFLNPNIEIKEVTKEIALAQLKDKCSFFHRHLLVESLSPDSYKVNLEILDNNKSEMKSALLVRDAIEIIQNRTEDNLQFNLTFISANEISKVLQEKVLFYSNLTIKFIELNGEKVKEKLTKIVSKGITLEISGSKEKLLEVISSLKTEHVQLHSDGKEKQNSKSVVEIVDKTTAERKIKIANDSMTIKLIDMNKRTVEKVIDICPNANFSINFISIKFESLLDGLGDEMVSIHFDTLKKETAHTLIAQIRKENLDFSLAFKKLTNHQVKRLIKIAPIEQEHIEITKVKKISELFTNELRPNLELSEFSARGIEYLLEIGEKRFIPWRSIALVSALAAVQIAVGGALIVSGFGATVGMGLITEGIADLVIVAFACYTRKFSWSNYGIQKVVSLAISAVSMGISTLKGAGKGAQKIVTGTANEVLEQTGTQLLINSKDAGHVVIQTGHRLKSLALKQVGEKIATNSLLIINKAVCLSTPFVLKQLKPTVSLSIQSKVT</sequence>
<evidence type="ECO:0000256" key="5">
    <source>
        <dbReference type="ARBA" id="ARBA00022927"/>
    </source>
</evidence>
<evidence type="ECO:0000256" key="2">
    <source>
        <dbReference type="ARBA" id="ARBA00022490"/>
    </source>
</evidence>
<dbReference type="PROSITE" id="PS51194">
    <property type="entry name" value="HELICASE_CTER"/>
    <property type="match status" value="1"/>
</dbReference>
<evidence type="ECO:0000256" key="8">
    <source>
        <dbReference type="ARBA" id="ARBA00023136"/>
    </source>
</evidence>
<dbReference type="InterPro" id="IPR044722">
    <property type="entry name" value="SecA_SF2_C"/>
</dbReference>
<feature type="repeat" description="TPR" evidence="9">
    <location>
        <begin position="1105"/>
        <end position="1138"/>
    </location>
</feature>
<evidence type="ECO:0000256" key="1">
    <source>
        <dbReference type="ARBA" id="ARBA00022448"/>
    </source>
</evidence>
<evidence type="ECO:0000313" key="12">
    <source>
        <dbReference type="EMBL" id="CAF3935562.1"/>
    </source>
</evidence>